<dbReference type="STRING" id="1499967.U27_06631"/>
<gene>
    <name evidence="2" type="ORF">U27_06631</name>
</gene>
<dbReference type="InterPro" id="IPR007685">
    <property type="entry name" value="RelA_SpoT"/>
</dbReference>
<proteinExistence type="predicted"/>
<accession>A0A081C4Z1</accession>
<dbReference type="InterPro" id="IPR043519">
    <property type="entry name" value="NT_sf"/>
</dbReference>
<dbReference type="PANTHER" id="PTHR41773:SF1">
    <property type="entry name" value="RELA_SPOT DOMAIN-CONTAINING PROTEIN"/>
    <property type="match status" value="1"/>
</dbReference>
<dbReference type="PANTHER" id="PTHR41773">
    <property type="entry name" value="GTP PYROPHOSPHATASE-RELATED"/>
    <property type="match status" value="1"/>
</dbReference>
<keyword evidence="3" id="KW-1185">Reference proteome</keyword>
<evidence type="ECO:0000313" key="2">
    <source>
        <dbReference type="EMBL" id="GAK59646.1"/>
    </source>
</evidence>
<dbReference type="HOGENOM" id="CLU_058756_0_0_0"/>
<dbReference type="GO" id="GO:0015969">
    <property type="term" value="P:guanosine tetraphosphate metabolic process"/>
    <property type="evidence" value="ECO:0007669"/>
    <property type="project" value="InterPro"/>
</dbReference>
<dbReference type="CDD" id="cd05399">
    <property type="entry name" value="NT_Rel-Spo_like"/>
    <property type="match status" value="1"/>
</dbReference>
<organism evidence="2">
    <name type="scientific">Vecturithrix granuli</name>
    <dbReference type="NCBI Taxonomy" id="1499967"/>
    <lineage>
        <taxon>Bacteria</taxon>
        <taxon>Candidatus Moduliflexota</taxon>
        <taxon>Candidatus Vecturitrichia</taxon>
        <taxon>Candidatus Vecturitrichales</taxon>
        <taxon>Candidatus Vecturitrichaceae</taxon>
        <taxon>Candidatus Vecturithrix</taxon>
    </lineage>
</organism>
<evidence type="ECO:0000259" key="1">
    <source>
        <dbReference type="SMART" id="SM00954"/>
    </source>
</evidence>
<dbReference type="SMART" id="SM00954">
    <property type="entry name" value="RelA_SpoT"/>
    <property type="match status" value="1"/>
</dbReference>
<feature type="domain" description="RelA/SpoT" evidence="1">
    <location>
        <begin position="49"/>
        <end position="175"/>
    </location>
</feature>
<reference evidence="2" key="1">
    <citation type="journal article" date="2015" name="PeerJ">
        <title>First genomic representation of candidate bacterial phylum KSB3 points to enhanced environmental sensing as a trigger of wastewater bulking.</title>
        <authorList>
            <person name="Sekiguchi Y."/>
            <person name="Ohashi A."/>
            <person name="Parks D.H."/>
            <person name="Yamauchi T."/>
            <person name="Tyson G.W."/>
            <person name="Hugenholtz P."/>
        </authorList>
    </citation>
    <scope>NUCLEOTIDE SEQUENCE [LARGE SCALE GENOMIC DNA]</scope>
</reference>
<dbReference type="Gene3D" id="1.10.287.860">
    <property type="entry name" value="Nucleotidyltransferase"/>
    <property type="match status" value="1"/>
</dbReference>
<dbReference type="AlphaFoldDB" id="A0A081C4Z1"/>
<protein>
    <recommendedName>
        <fullName evidence="1">RelA/SpoT domain-containing protein</fullName>
    </recommendedName>
</protein>
<dbReference type="SUPFAM" id="SSF81301">
    <property type="entry name" value="Nucleotidyltransferase"/>
    <property type="match status" value="1"/>
</dbReference>
<dbReference type="Pfam" id="PF04607">
    <property type="entry name" value="RelA_SpoT"/>
    <property type="match status" value="1"/>
</dbReference>
<dbReference type="eggNOG" id="COG2357">
    <property type="taxonomic scope" value="Bacteria"/>
</dbReference>
<sequence>MQITSHNQGEFKQQYQEKRPVYEAFALRLQELLKELTQNAQIPCDKIVFRVKTLESFLDKIERKAYHTPFEQIKDVAGVRVVTYYLDDIERVRQLISQEFMVDEQHSVDKITHLGAEEFGYRSVHLIIAVSEPRVSLHEWSPFAGLTAEIQIRTILQHAWADLSHKIDYKITSQAPLELRRRLFRLSALLELADEEFTALRDQAEHIVSGYKYQMNRDELEIPVNLDSLREFIEQKVDLQRWETFGVQAGMEPFPQLTSRYHAIGLQILLLTLQTVEITTIAEFEGLFKQFEKQHEQLAHFVDLVKAKGGSVHAVPVDVLILLVSIVKASHIPTDFHWGGKYEDFYIDALQDVLSRERN</sequence>
<dbReference type="Gene3D" id="3.30.460.10">
    <property type="entry name" value="Beta Polymerase, domain 2"/>
    <property type="match status" value="1"/>
</dbReference>
<name>A0A081C4Z1_VECG1</name>
<dbReference type="EMBL" id="DF820470">
    <property type="protein sequence ID" value="GAK59646.1"/>
    <property type="molecule type" value="Genomic_DNA"/>
</dbReference>
<dbReference type="Proteomes" id="UP000030661">
    <property type="component" value="Unassembled WGS sequence"/>
</dbReference>
<evidence type="ECO:0000313" key="3">
    <source>
        <dbReference type="Proteomes" id="UP000030661"/>
    </source>
</evidence>